<accession>A0A1J5QUD4</accession>
<comment type="caution">
    <text evidence="1">The sequence shown here is derived from an EMBL/GenBank/DDBJ whole genome shotgun (WGS) entry which is preliminary data.</text>
</comment>
<organism evidence="1">
    <name type="scientific">mine drainage metagenome</name>
    <dbReference type="NCBI Taxonomy" id="410659"/>
    <lineage>
        <taxon>unclassified sequences</taxon>
        <taxon>metagenomes</taxon>
        <taxon>ecological metagenomes</taxon>
    </lineage>
</organism>
<protein>
    <submittedName>
        <fullName evidence="1">Uncharacterized protein</fullName>
    </submittedName>
</protein>
<dbReference type="EMBL" id="MLJW01000452">
    <property type="protein sequence ID" value="OIQ86914.1"/>
    <property type="molecule type" value="Genomic_DNA"/>
</dbReference>
<sequence>MLDPAILAVGLQRNAEIRQAGSMRNQLLGYRCHSTRSRGMHRGRNHAVRGCQQLSLPHMVADRHLQLGHITHMLA</sequence>
<reference evidence="1" key="1">
    <citation type="submission" date="2016-10" db="EMBL/GenBank/DDBJ databases">
        <title>Sequence of Gallionella enrichment culture.</title>
        <authorList>
            <person name="Poehlein A."/>
            <person name="Muehling M."/>
            <person name="Daniel R."/>
        </authorList>
    </citation>
    <scope>NUCLEOTIDE SEQUENCE</scope>
</reference>
<dbReference type="AlphaFoldDB" id="A0A1J5QUD4"/>
<gene>
    <name evidence="1" type="ORF">GALL_312460</name>
</gene>
<dbReference type="AntiFam" id="ANF00130">
    <property type="entry name" value="Shadow ORF (opposite rnfC)"/>
</dbReference>
<name>A0A1J5QUD4_9ZZZZ</name>
<evidence type="ECO:0000313" key="1">
    <source>
        <dbReference type="EMBL" id="OIQ86914.1"/>
    </source>
</evidence>
<proteinExistence type="predicted"/>